<evidence type="ECO:0000313" key="2">
    <source>
        <dbReference type="EMBL" id="GGF95138.1"/>
    </source>
</evidence>
<proteinExistence type="predicted"/>
<feature type="transmembrane region" description="Helical" evidence="1">
    <location>
        <begin position="79"/>
        <end position="101"/>
    </location>
</feature>
<feature type="transmembrane region" description="Helical" evidence="1">
    <location>
        <begin position="182"/>
        <end position="203"/>
    </location>
</feature>
<protein>
    <recommendedName>
        <fullName evidence="4">ABC-2 type transport system permease protein</fullName>
    </recommendedName>
</protein>
<evidence type="ECO:0000313" key="3">
    <source>
        <dbReference type="Proteomes" id="UP000605253"/>
    </source>
</evidence>
<comment type="caution">
    <text evidence="2">The sequence shown here is derived from an EMBL/GenBank/DDBJ whole genome shotgun (WGS) entry which is preliminary data.</text>
</comment>
<evidence type="ECO:0000256" key="1">
    <source>
        <dbReference type="SAM" id="Phobius"/>
    </source>
</evidence>
<keyword evidence="1" id="KW-0812">Transmembrane</keyword>
<reference evidence="2" key="2">
    <citation type="submission" date="2020-09" db="EMBL/GenBank/DDBJ databases">
        <authorList>
            <person name="Sun Q."/>
            <person name="Zhou Y."/>
        </authorList>
    </citation>
    <scope>NUCLEOTIDE SEQUENCE</scope>
    <source>
        <strain evidence="2">CGMCC 1.12181</strain>
    </source>
</reference>
<dbReference type="EMBL" id="BMEO01000005">
    <property type="protein sequence ID" value="GGF95138.1"/>
    <property type="molecule type" value="Genomic_DNA"/>
</dbReference>
<feature type="transmembrane region" description="Helical" evidence="1">
    <location>
        <begin position="215"/>
        <end position="232"/>
    </location>
</feature>
<feature type="transmembrane region" description="Helical" evidence="1">
    <location>
        <begin position="297"/>
        <end position="314"/>
    </location>
</feature>
<dbReference type="RefSeq" id="WP_188365151.1">
    <property type="nucleotide sequence ID" value="NZ_BAABJF010000002.1"/>
</dbReference>
<dbReference type="AlphaFoldDB" id="A0A917FN66"/>
<name>A0A917FN66_9GAMM</name>
<feature type="transmembrane region" description="Helical" evidence="1">
    <location>
        <begin position="21"/>
        <end position="43"/>
    </location>
</feature>
<gene>
    <name evidence="2" type="ORF">GCM10011365_15590</name>
</gene>
<feature type="transmembrane region" description="Helical" evidence="1">
    <location>
        <begin position="136"/>
        <end position="162"/>
    </location>
</feature>
<evidence type="ECO:0008006" key="4">
    <source>
        <dbReference type="Google" id="ProtNLM"/>
    </source>
</evidence>
<organism evidence="2 3">
    <name type="scientific">Marinicella pacifica</name>
    <dbReference type="NCBI Taxonomy" id="1171543"/>
    <lineage>
        <taxon>Bacteria</taxon>
        <taxon>Pseudomonadati</taxon>
        <taxon>Pseudomonadota</taxon>
        <taxon>Gammaproteobacteria</taxon>
        <taxon>Lysobacterales</taxon>
        <taxon>Marinicellaceae</taxon>
        <taxon>Marinicella</taxon>
    </lineage>
</organism>
<reference evidence="2" key="1">
    <citation type="journal article" date="2014" name="Int. J. Syst. Evol. Microbiol.">
        <title>Complete genome sequence of Corynebacterium casei LMG S-19264T (=DSM 44701T), isolated from a smear-ripened cheese.</title>
        <authorList>
            <consortium name="US DOE Joint Genome Institute (JGI-PGF)"/>
            <person name="Walter F."/>
            <person name="Albersmeier A."/>
            <person name="Kalinowski J."/>
            <person name="Ruckert C."/>
        </authorList>
    </citation>
    <scope>NUCLEOTIDE SEQUENCE</scope>
    <source>
        <strain evidence="2">CGMCC 1.12181</strain>
    </source>
</reference>
<keyword evidence="1" id="KW-1133">Transmembrane helix</keyword>
<dbReference type="Proteomes" id="UP000605253">
    <property type="component" value="Unassembled WGS sequence"/>
</dbReference>
<keyword evidence="3" id="KW-1185">Reference proteome</keyword>
<accession>A0A917FN66</accession>
<sequence length="321" mass="36194">MKNRIKTFSALLKLEFREHKGSFFKTPIIIGIVLVVMALLSYFTTDRFVLDVSGGDNLQLAIGSLQHIGDDKLNFALDVFMLITGSLYHFILFVVVFFFLLGSLYDDRKDGSILFYKSLPVSDTQTVLSKLITATVVAPACFVFGLMISHLMMFVVISLILLLNGLNPFSLLWLNVSFIENWGAFIIGCLVQSLWALPLYGWLMFASSVAKRRPFLLAVFAPLMAGFVWYWYNALVNLNLFKFGFFQTIGLLFAKATTPFSTGLGHKDFEKMDFDPTAQTSGEVIYSMLNGLMQIELLYGLLFAAVTVTLAVYIRRYRNTI</sequence>
<keyword evidence="1" id="KW-0472">Membrane</keyword>